<dbReference type="InterPro" id="IPR036390">
    <property type="entry name" value="WH_DNA-bd_sf"/>
</dbReference>
<evidence type="ECO:0000313" key="6">
    <source>
        <dbReference type="EMBL" id="KAA1003383.1"/>
    </source>
</evidence>
<dbReference type="EMBL" id="VTUZ01000036">
    <property type="protein sequence ID" value="KAA1003383.1"/>
    <property type="molecule type" value="Genomic_DNA"/>
</dbReference>
<reference evidence="6 7" key="1">
    <citation type="submission" date="2019-08" db="EMBL/GenBank/DDBJ databases">
        <title>Paraburkholderia sp. DCY113.</title>
        <authorList>
            <person name="Kang J."/>
        </authorList>
    </citation>
    <scope>NUCLEOTIDE SEQUENCE [LARGE SCALE GENOMIC DNA]</scope>
    <source>
        <strain evidence="6 7">DCY113</strain>
    </source>
</reference>
<dbReference type="InterPro" id="IPR000847">
    <property type="entry name" value="LysR_HTH_N"/>
</dbReference>
<dbReference type="PROSITE" id="PS50931">
    <property type="entry name" value="HTH_LYSR"/>
    <property type="match status" value="1"/>
</dbReference>
<dbReference type="CDD" id="cd08422">
    <property type="entry name" value="PBP2_CrgA_like"/>
    <property type="match status" value="1"/>
</dbReference>
<dbReference type="GO" id="GO:0003677">
    <property type="term" value="F:DNA binding"/>
    <property type="evidence" value="ECO:0007669"/>
    <property type="project" value="UniProtKB-KW"/>
</dbReference>
<gene>
    <name evidence="6" type="ORF">FVF58_36600</name>
</gene>
<dbReference type="InterPro" id="IPR036388">
    <property type="entry name" value="WH-like_DNA-bd_sf"/>
</dbReference>
<evidence type="ECO:0000256" key="1">
    <source>
        <dbReference type="ARBA" id="ARBA00009437"/>
    </source>
</evidence>
<dbReference type="InterPro" id="IPR058163">
    <property type="entry name" value="LysR-type_TF_proteobact-type"/>
</dbReference>
<sequence>MNHLQAMRVFTRVVELGSFTMAARHAGISGAAVTRCVSMLEAHMNTRLLNRNTRSLSLTEIGKDYFKGCRSLIEQLEELESSVLQASREVRGTLRVAAPTGFVASGLAGLLAGYRAVHPRVDFDVTTFDTRIDFVEGGFDVCFSEDLRSASSTLVSRNLTVVEEIVVASPTYLGRCGTPADPPALARHCLLATTDGATRAWEFAVASGVCRVGLGSGMTATSGLLVREAALNHMGIALLPASLVTEDIRSGALVRLLQRFEVKGGPRHFSLLYSGRSNLPRKVRTFIDYTVAHYRTPENAVSLRAVA</sequence>
<dbReference type="Gene3D" id="3.40.190.290">
    <property type="match status" value="1"/>
</dbReference>
<evidence type="ECO:0000256" key="3">
    <source>
        <dbReference type="ARBA" id="ARBA00023125"/>
    </source>
</evidence>
<dbReference type="InterPro" id="IPR005119">
    <property type="entry name" value="LysR_subst-bd"/>
</dbReference>
<name>A0A5B0GJ24_9BURK</name>
<dbReference type="Proteomes" id="UP000325273">
    <property type="component" value="Unassembled WGS sequence"/>
</dbReference>
<evidence type="ECO:0000256" key="2">
    <source>
        <dbReference type="ARBA" id="ARBA00023015"/>
    </source>
</evidence>
<dbReference type="Pfam" id="PF00126">
    <property type="entry name" value="HTH_1"/>
    <property type="match status" value="1"/>
</dbReference>
<proteinExistence type="inferred from homology"/>
<dbReference type="PANTHER" id="PTHR30537:SF5">
    <property type="entry name" value="HTH-TYPE TRANSCRIPTIONAL ACTIVATOR TTDR-RELATED"/>
    <property type="match status" value="1"/>
</dbReference>
<keyword evidence="4" id="KW-0804">Transcription</keyword>
<dbReference type="PANTHER" id="PTHR30537">
    <property type="entry name" value="HTH-TYPE TRANSCRIPTIONAL REGULATOR"/>
    <property type="match status" value="1"/>
</dbReference>
<dbReference type="SUPFAM" id="SSF46785">
    <property type="entry name" value="Winged helix' DNA-binding domain"/>
    <property type="match status" value="1"/>
</dbReference>
<dbReference type="SUPFAM" id="SSF53850">
    <property type="entry name" value="Periplasmic binding protein-like II"/>
    <property type="match status" value="1"/>
</dbReference>
<dbReference type="FunFam" id="1.10.10.10:FF:000001">
    <property type="entry name" value="LysR family transcriptional regulator"/>
    <property type="match status" value="1"/>
</dbReference>
<evidence type="ECO:0000313" key="7">
    <source>
        <dbReference type="Proteomes" id="UP000325273"/>
    </source>
</evidence>
<evidence type="ECO:0000259" key="5">
    <source>
        <dbReference type="PROSITE" id="PS50931"/>
    </source>
</evidence>
<dbReference type="GO" id="GO:0003700">
    <property type="term" value="F:DNA-binding transcription factor activity"/>
    <property type="evidence" value="ECO:0007669"/>
    <property type="project" value="InterPro"/>
</dbReference>
<organism evidence="6 7">
    <name type="scientific">Paraburkholderia panacisoli</name>
    <dbReference type="NCBI Taxonomy" id="2603818"/>
    <lineage>
        <taxon>Bacteria</taxon>
        <taxon>Pseudomonadati</taxon>
        <taxon>Pseudomonadota</taxon>
        <taxon>Betaproteobacteria</taxon>
        <taxon>Burkholderiales</taxon>
        <taxon>Burkholderiaceae</taxon>
        <taxon>Paraburkholderia</taxon>
    </lineage>
</organism>
<feature type="domain" description="HTH lysR-type" evidence="5">
    <location>
        <begin position="1"/>
        <end position="59"/>
    </location>
</feature>
<protein>
    <submittedName>
        <fullName evidence="6">LysR family transcriptional regulator</fullName>
    </submittedName>
</protein>
<keyword evidence="2" id="KW-0805">Transcription regulation</keyword>
<keyword evidence="7" id="KW-1185">Reference proteome</keyword>
<evidence type="ECO:0000256" key="4">
    <source>
        <dbReference type="ARBA" id="ARBA00023163"/>
    </source>
</evidence>
<comment type="caution">
    <text evidence="6">The sequence shown here is derived from an EMBL/GenBank/DDBJ whole genome shotgun (WGS) entry which is preliminary data.</text>
</comment>
<comment type="similarity">
    <text evidence="1">Belongs to the LysR transcriptional regulatory family.</text>
</comment>
<keyword evidence="3" id="KW-0238">DNA-binding</keyword>
<dbReference type="AlphaFoldDB" id="A0A5B0GJ24"/>
<dbReference type="Pfam" id="PF03466">
    <property type="entry name" value="LysR_substrate"/>
    <property type="match status" value="1"/>
</dbReference>
<dbReference type="Gene3D" id="1.10.10.10">
    <property type="entry name" value="Winged helix-like DNA-binding domain superfamily/Winged helix DNA-binding domain"/>
    <property type="match status" value="1"/>
</dbReference>
<accession>A0A5B0GJ24</accession>